<dbReference type="EMBL" id="OJIN01000174">
    <property type="protein sequence ID" value="SPD74736.1"/>
    <property type="molecule type" value="Genomic_DNA"/>
</dbReference>
<proteinExistence type="inferred from homology"/>
<accession>A0A445MZ22</accession>
<dbReference type="GO" id="GO:0005737">
    <property type="term" value="C:cytoplasm"/>
    <property type="evidence" value="ECO:0007669"/>
    <property type="project" value="UniProtKB-SubCell"/>
</dbReference>
<comment type="subcellular location">
    <subcellularLocation>
        <location evidence="5">Cytoplasm</location>
    </subcellularLocation>
</comment>
<dbReference type="PANTHER" id="PTHR33603:SF1">
    <property type="entry name" value="RIBOSOMAL RNA LARGE SUBUNIT METHYLTRANSFERASE H"/>
    <property type="match status" value="1"/>
</dbReference>
<evidence type="ECO:0000313" key="6">
    <source>
        <dbReference type="EMBL" id="SPD74736.1"/>
    </source>
</evidence>
<dbReference type="AlphaFoldDB" id="A0A445MZ22"/>
<dbReference type="Gene3D" id="3.40.1280.10">
    <property type="match status" value="1"/>
</dbReference>
<dbReference type="CDD" id="cd18081">
    <property type="entry name" value="RlmH-like"/>
    <property type="match status" value="1"/>
</dbReference>
<dbReference type="EC" id="2.1.1.177" evidence="5"/>
<comment type="catalytic activity">
    <reaction evidence="5">
        <text>pseudouridine(1915) in 23S rRNA + S-adenosyl-L-methionine = N(3)-methylpseudouridine(1915) in 23S rRNA + S-adenosyl-L-homocysteine + H(+)</text>
        <dbReference type="Rhea" id="RHEA:42752"/>
        <dbReference type="Rhea" id="RHEA-COMP:10221"/>
        <dbReference type="Rhea" id="RHEA-COMP:10222"/>
        <dbReference type="ChEBI" id="CHEBI:15378"/>
        <dbReference type="ChEBI" id="CHEBI:57856"/>
        <dbReference type="ChEBI" id="CHEBI:59789"/>
        <dbReference type="ChEBI" id="CHEBI:65314"/>
        <dbReference type="ChEBI" id="CHEBI:74486"/>
        <dbReference type="EC" id="2.1.1.177"/>
    </reaction>
</comment>
<organism evidence="6">
    <name type="scientific">uncultured Desulfobacterium sp</name>
    <dbReference type="NCBI Taxonomy" id="201089"/>
    <lineage>
        <taxon>Bacteria</taxon>
        <taxon>Pseudomonadati</taxon>
        <taxon>Thermodesulfobacteriota</taxon>
        <taxon>Desulfobacteria</taxon>
        <taxon>Desulfobacterales</taxon>
        <taxon>Desulfobacteriaceae</taxon>
        <taxon>Desulfobacterium</taxon>
        <taxon>environmental samples</taxon>
    </lineage>
</organism>
<keyword evidence="2 5" id="KW-0808">Transferase</keyword>
<keyword evidence="3 5" id="KW-0949">S-adenosyl-L-methionine</keyword>
<keyword evidence="5" id="KW-0698">rRNA processing</keyword>
<comment type="subunit">
    <text evidence="5">Homodimer.</text>
</comment>
<sequence length="156" mass="17731">MLNIRFIVVDRTRSPFLAQGESFYLDRLKRYVTTEWIETKPAGIKKGRPVHTILAEEGDAISKRLLTRDFVIALDRAGKEYGSEGLAARIEQLSTLHSHIVFIIGGPLGLSGKILENAHETLSLSKLTLTHEMSRLLLLEQLYRAFTIINNEKYHK</sequence>
<keyword evidence="5" id="KW-0963">Cytoplasm</keyword>
<dbReference type="PIRSF" id="PIRSF004505">
    <property type="entry name" value="MT_bac"/>
    <property type="match status" value="1"/>
</dbReference>
<evidence type="ECO:0000256" key="2">
    <source>
        <dbReference type="ARBA" id="ARBA00022679"/>
    </source>
</evidence>
<dbReference type="SUPFAM" id="SSF75217">
    <property type="entry name" value="alpha/beta knot"/>
    <property type="match status" value="1"/>
</dbReference>
<evidence type="ECO:0000256" key="5">
    <source>
        <dbReference type="HAMAP-Rule" id="MF_00658"/>
    </source>
</evidence>
<dbReference type="PANTHER" id="PTHR33603">
    <property type="entry name" value="METHYLTRANSFERASE"/>
    <property type="match status" value="1"/>
</dbReference>
<reference evidence="6" key="1">
    <citation type="submission" date="2018-01" db="EMBL/GenBank/DDBJ databases">
        <authorList>
            <person name="Regsiter A."/>
            <person name="William W."/>
        </authorList>
    </citation>
    <scope>NUCLEOTIDE SEQUENCE</scope>
    <source>
        <strain evidence="6">TRIP AH-1</strain>
    </source>
</reference>
<gene>
    <name evidence="5 6" type="primary">rlmH</name>
    <name evidence="6" type="ORF">PITCH_A330001</name>
</gene>
<feature type="binding site" evidence="5">
    <location>
        <position position="105"/>
    </location>
    <ligand>
        <name>S-adenosyl-L-methionine</name>
        <dbReference type="ChEBI" id="CHEBI:59789"/>
    </ligand>
</feature>
<keyword evidence="1 5" id="KW-0489">Methyltransferase</keyword>
<dbReference type="InterPro" id="IPR003742">
    <property type="entry name" value="RlmH-like"/>
</dbReference>
<protein>
    <recommendedName>
        <fullName evidence="5">Ribosomal RNA large subunit methyltransferase H</fullName>
        <ecNumber evidence="5">2.1.1.177</ecNumber>
    </recommendedName>
    <alternativeName>
        <fullName evidence="5">23S rRNA (pseudouridine1915-N3)-methyltransferase</fullName>
    </alternativeName>
    <alternativeName>
        <fullName evidence="5">23S rRNA m3Psi1915 methyltransferase</fullName>
    </alternativeName>
    <alternativeName>
        <fullName evidence="5">rRNA (pseudouridine-N3-)-methyltransferase RlmH</fullName>
    </alternativeName>
</protein>
<feature type="binding site" evidence="5">
    <location>
        <begin position="124"/>
        <end position="129"/>
    </location>
    <ligand>
        <name>S-adenosyl-L-methionine</name>
        <dbReference type="ChEBI" id="CHEBI:59789"/>
    </ligand>
</feature>
<dbReference type="HAMAP" id="MF_00658">
    <property type="entry name" value="23SrRNA_methyltr_H"/>
    <property type="match status" value="1"/>
</dbReference>
<dbReference type="Pfam" id="PF02590">
    <property type="entry name" value="SPOUT_MTase"/>
    <property type="match status" value="1"/>
</dbReference>
<feature type="binding site" evidence="5">
    <location>
        <position position="74"/>
    </location>
    <ligand>
        <name>S-adenosyl-L-methionine</name>
        <dbReference type="ChEBI" id="CHEBI:59789"/>
    </ligand>
</feature>
<evidence type="ECO:0000256" key="4">
    <source>
        <dbReference type="ARBA" id="ARBA00038303"/>
    </source>
</evidence>
<dbReference type="InterPro" id="IPR029026">
    <property type="entry name" value="tRNA_m1G_MTases_N"/>
</dbReference>
<comment type="similarity">
    <text evidence="4 5">Belongs to the RNA methyltransferase RlmH family.</text>
</comment>
<comment type="function">
    <text evidence="5">Specifically methylates the pseudouridine at position 1915 (m3Psi1915) in 23S rRNA.</text>
</comment>
<evidence type="ECO:0000256" key="3">
    <source>
        <dbReference type="ARBA" id="ARBA00022691"/>
    </source>
</evidence>
<name>A0A445MZ22_9BACT</name>
<evidence type="ECO:0000256" key="1">
    <source>
        <dbReference type="ARBA" id="ARBA00022603"/>
    </source>
</evidence>
<dbReference type="InterPro" id="IPR029028">
    <property type="entry name" value="Alpha/beta_knot_MTases"/>
</dbReference>
<dbReference type="GO" id="GO:0070038">
    <property type="term" value="F:rRNA (pseudouridine-N3-)-methyltransferase activity"/>
    <property type="evidence" value="ECO:0007669"/>
    <property type="project" value="UniProtKB-UniRule"/>
</dbReference>